<dbReference type="CDD" id="cd00118">
    <property type="entry name" value="LysM"/>
    <property type="match status" value="1"/>
</dbReference>
<dbReference type="InterPro" id="IPR011055">
    <property type="entry name" value="Dup_hybrid_motif"/>
</dbReference>
<gene>
    <name evidence="5" type="ORF">J2R99_002941</name>
</gene>
<dbReference type="SUPFAM" id="SSF54106">
    <property type="entry name" value="LysM domain"/>
    <property type="match status" value="1"/>
</dbReference>
<keyword evidence="5" id="KW-0378">Hydrolase</keyword>
<dbReference type="Gene3D" id="2.70.70.10">
    <property type="entry name" value="Glucose Permease (Domain IIA)"/>
    <property type="match status" value="1"/>
</dbReference>
<dbReference type="InterPro" id="IPR018392">
    <property type="entry name" value="LysM"/>
</dbReference>
<keyword evidence="3" id="KW-0732">Signal</keyword>
<feature type="region of interest" description="Disordered" evidence="2">
    <location>
        <begin position="202"/>
        <end position="280"/>
    </location>
</feature>
<dbReference type="Pfam" id="PF01476">
    <property type="entry name" value="LysM"/>
    <property type="match status" value="1"/>
</dbReference>
<evidence type="ECO:0000259" key="4">
    <source>
        <dbReference type="PROSITE" id="PS51782"/>
    </source>
</evidence>
<dbReference type="PROSITE" id="PS51782">
    <property type="entry name" value="LYSM"/>
    <property type="match status" value="1"/>
</dbReference>
<dbReference type="Pfam" id="PF01551">
    <property type="entry name" value="Peptidase_M23"/>
    <property type="match status" value="1"/>
</dbReference>
<dbReference type="PANTHER" id="PTHR21666:SF263">
    <property type="entry name" value="MUREIN HYDROLASE ACTIVATOR NLPD"/>
    <property type="match status" value="1"/>
</dbReference>
<dbReference type="EMBL" id="JAUSUK010000002">
    <property type="protein sequence ID" value="MDQ0327072.1"/>
    <property type="molecule type" value="Genomic_DNA"/>
</dbReference>
<feature type="signal peptide" evidence="3">
    <location>
        <begin position="1"/>
        <end position="32"/>
    </location>
</feature>
<dbReference type="RefSeq" id="WP_307155152.1">
    <property type="nucleotide sequence ID" value="NZ_JAUSUK010000002.1"/>
</dbReference>
<dbReference type="GO" id="GO:0016787">
    <property type="term" value="F:hydrolase activity"/>
    <property type="evidence" value="ECO:0007669"/>
    <property type="project" value="UniProtKB-KW"/>
</dbReference>
<evidence type="ECO:0000313" key="6">
    <source>
        <dbReference type="Proteomes" id="UP001230253"/>
    </source>
</evidence>
<dbReference type="InterPro" id="IPR016047">
    <property type="entry name" value="M23ase_b-sheet_dom"/>
</dbReference>
<dbReference type="SMART" id="SM00257">
    <property type="entry name" value="LysM"/>
    <property type="match status" value="1"/>
</dbReference>
<name>A0ABU0C964_9BRAD</name>
<dbReference type="Proteomes" id="UP001230253">
    <property type="component" value="Unassembled WGS sequence"/>
</dbReference>
<organism evidence="5 6">
    <name type="scientific">Rhodopseudomonas julia</name>
    <dbReference type="NCBI Taxonomy" id="200617"/>
    <lineage>
        <taxon>Bacteria</taxon>
        <taxon>Pseudomonadati</taxon>
        <taxon>Pseudomonadota</taxon>
        <taxon>Alphaproteobacteria</taxon>
        <taxon>Hyphomicrobiales</taxon>
        <taxon>Nitrobacteraceae</taxon>
        <taxon>Rhodopseudomonas</taxon>
    </lineage>
</organism>
<dbReference type="Gene3D" id="3.10.350.10">
    <property type="entry name" value="LysM domain"/>
    <property type="match status" value="1"/>
</dbReference>
<dbReference type="PROSITE" id="PS51257">
    <property type="entry name" value="PROKAR_LIPOPROTEIN"/>
    <property type="match status" value="1"/>
</dbReference>
<dbReference type="InterPro" id="IPR036779">
    <property type="entry name" value="LysM_dom_sf"/>
</dbReference>
<feature type="domain" description="LysM" evidence="4">
    <location>
        <begin position="172"/>
        <end position="215"/>
    </location>
</feature>
<dbReference type="SUPFAM" id="SSF51261">
    <property type="entry name" value="Duplicated hybrid motif"/>
    <property type="match status" value="1"/>
</dbReference>
<dbReference type="CDD" id="cd12797">
    <property type="entry name" value="M23_peptidase"/>
    <property type="match status" value="1"/>
</dbReference>
<protein>
    <submittedName>
        <fullName evidence="5">Murein DD-endopeptidase MepM/ murein hydrolase activator NlpD</fullName>
    </submittedName>
</protein>
<feature type="compositionally biased region" description="Polar residues" evidence="2">
    <location>
        <begin position="158"/>
        <end position="173"/>
    </location>
</feature>
<evidence type="ECO:0000313" key="5">
    <source>
        <dbReference type="EMBL" id="MDQ0327072.1"/>
    </source>
</evidence>
<comment type="similarity">
    <text evidence="1">Belongs to the E.coli NlpD/Haemophilus LppB family.</text>
</comment>
<feature type="compositionally biased region" description="Low complexity" evidence="2">
    <location>
        <begin position="102"/>
        <end position="115"/>
    </location>
</feature>
<evidence type="ECO:0000256" key="1">
    <source>
        <dbReference type="ARBA" id="ARBA00038420"/>
    </source>
</evidence>
<feature type="chain" id="PRO_5046470686" evidence="3">
    <location>
        <begin position="33"/>
        <end position="402"/>
    </location>
</feature>
<keyword evidence="6" id="KW-1185">Reference proteome</keyword>
<sequence length="402" mass="41928">MRSYRQSASFWFTRISALALLAGLGAGCSADAIRLTEPIYTGSTANQQQTITAQANAYQAPQQIAAPSPAVQSRQLPPPSGGYQTAYNYPGSAGAQQSYSRAPTSSPQQQAAAPKPYTPPEPYAPSGMPKPLGKLTVDSQGTPQPRRAEPAVARTEAATPQSRQQSNVASSGGYTVRSGDSLWSIAHAHGVTTSELASANNIQGGNIRPGQTLRIPSGGGTQVARVDPGDGTMSDAQPEATPEVRPEKTPVSYTPPSAEPKQESAAPAADTTAKSGGSGFRWPVHGRIIAEFGSKPNGERNDGINLAVPEGTAVKAAEDGTVIYAGNELKSYGNLILVRHEGGWVSAYAHNSELLVKRGEKIRRGQIIAKSGMSGNVTSPQVHFELRKGATPVNPVGHMASA</sequence>
<proteinExistence type="inferred from homology"/>
<dbReference type="PANTHER" id="PTHR21666">
    <property type="entry name" value="PEPTIDASE-RELATED"/>
    <property type="match status" value="1"/>
</dbReference>
<dbReference type="InterPro" id="IPR050570">
    <property type="entry name" value="Cell_wall_metabolism_enzyme"/>
</dbReference>
<reference evidence="5 6" key="1">
    <citation type="submission" date="2023-07" db="EMBL/GenBank/DDBJ databases">
        <title>Genomic Encyclopedia of Type Strains, Phase IV (KMG-IV): sequencing the most valuable type-strain genomes for metagenomic binning, comparative biology and taxonomic classification.</title>
        <authorList>
            <person name="Goeker M."/>
        </authorList>
    </citation>
    <scope>NUCLEOTIDE SEQUENCE [LARGE SCALE GENOMIC DNA]</scope>
    <source>
        <strain evidence="5 6">DSM 11549</strain>
    </source>
</reference>
<evidence type="ECO:0000256" key="3">
    <source>
        <dbReference type="SAM" id="SignalP"/>
    </source>
</evidence>
<evidence type="ECO:0000256" key="2">
    <source>
        <dbReference type="SAM" id="MobiDB-lite"/>
    </source>
</evidence>
<feature type="region of interest" description="Disordered" evidence="2">
    <location>
        <begin position="65"/>
        <end position="174"/>
    </location>
</feature>
<comment type="caution">
    <text evidence="5">The sequence shown here is derived from an EMBL/GenBank/DDBJ whole genome shotgun (WGS) entry which is preliminary data.</text>
</comment>
<accession>A0ABU0C964</accession>